<dbReference type="PANTHER" id="PTHR13261:SF0">
    <property type="entry name" value="BRCA2 AND CDKN1A-INTERACTING PROTEIN"/>
    <property type="match status" value="1"/>
</dbReference>
<name>A0A066WHS6_TILAU</name>
<dbReference type="OrthoDB" id="27543at2759"/>
<proteinExistence type="inferred from homology"/>
<reference evidence="3 4" key="1">
    <citation type="submission" date="2014-05" db="EMBL/GenBank/DDBJ databases">
        <title>Draft genome sequence of a rare smut relative, Tilletiaria anomala UBC 951.</title>
        <authorList>
            <consortium name="DOE Joint Genome Institute"/>
            <person name="Toome M."/>
            <person name="Kuo A."/>
            <person name="Henrissat B."/>
            <person name="Lipzen A."/>
            <person name="Tritt A."/>
            <person name="Yoshinaga Y."/>
            <person name="Zane M."/>
            <person name="Barry K."/>
            <person name="Grigoriev I.V."/>
            <person name="Spatafora J.W."/>
            <person name="Aimea M.C."/>
        </authorList>
    </citation>
    <scope>NUCLEOTIDE SEQUENCE [LARGE SCALE GENOMIC DNA]</scope>
    <source>
        <strain evidence="3 4">UBC 951</strain>
    </source>
</reference>
<dbReference type="STRING" id="1037660.A0A066WHS6"/>
<dbReference type="GeneID" id="25263136"/>
<dbReference type="OMA" id="VKFYRKE"/>
<dbReference type="HOGENOM" id="CLU_068770_2_0_1"/>
<evidence type="ECO:0008006" key="5">
    <source>
        <dbReference type="Google" id="ProtNLM"/>
    </source>
</evidence>
<evidence type="ECO:0000256" key="1">
    <source>
        <dbReference type="ARBA" id="ARBA00006781"/>
    </source>
</evidence>
<dbReference type="AlphaFoldDB" id="A0A066WHS6"/>
<dbReference type="EMBL" id="JMSN01000014">
    <property type="protein sequence ID" value="KDN52083.1"/>
    <property type="molecule type" value="Genomic_DNA"/>
</dbReference>
<dbReference type="InterPro" id="IPR025602">
    <property type="entry name" value="BCP1_family"/>
</dbReference>
<dbReference type="RefSeq" id="XP_013244933.1">
    <property type="nucleotide sequence ID" value="XM_013389479.1"/>
</dbReference>
<protein>
    <recommendedName>
        <fullName evidence="5">Protein BCP1</fullName>
    </recommendedName>
</protein>
<keyword evidence="4" id="KW-1185">Reference proteome</keyword>
<evidence type="ECO:0000256" key="2">
    <source>
        <dbReference type="SAM" id="MobiDB-lite"/>
    </source>
</evidence>
<feature type="region of interest" description="Disordered" evidence="2">
    <location>
        <begin position="202"/>
        <end position="234"/>
    </location>
</feature>
<comment type="similarity">
    <text evidence="1">Belongs to the BCP1 family.</text>
</comment>
<gene>
    <name evidence="3" type="ORF">K437DRAFT_244257</name>
</gene>
<dbReference type="Pfam" id="PF13862">
    <property type="entry name" value="BCCIP"/>
    <property type="match status" value="1"/>
</dbReference>
<evidence type="ECO:0000313" key="4">
    <source>
        <dbReference type="Proteomes" id="UP000027361"/>
    </source>
</evidence>
<evidence type="ECO:0000313" key="3">
    <source>
        <dbReference type="EMBL" id="KDN52083.1"/>
    </source>
</evidence>
<sequence length="300" mass="32141">MSGSNKRKAGAGEGDASDSGSDVDMISVDFVFNAPAEIDYQALKRLFVQLFYTHAPKLDAGLIADYIINTSKDRGVGTVIKVQDDEDNDPFAVVSAGRIAADSPESISQITKLFLECVPKTAPLHDLLSKACSCTAEGATLILHERMINMPAAVASPLYRLLNEELDQLYAKGEPKPSHYLLFSRVFAAAALSSDEEMEDEAATAGKAGKRRRKAGAKATGTASMAKASSLPDGDDMGMFHPEDAIISKHASHTCTFRFPPPRDAADSFETPLFGRLVAVPREKWPAAVKEMEEAFAGGA</sequence>
<feature type="region of interest" description="Disordered" evidence="2">
    <location>
        <begin position="1"/>
        <end position="20"/>
    </location>
</feature>
<dbReference type="Proteomes" id="UP000027361">
    <property type="component" value="Unassembled WGS sequence"/>
</dbReference>
<organism evidence="3 4">
    <name type="scientific">Tilletiaria anomala (strain ATCC 24038 / CBS 436.72 / UBC 951)</name>
    <dbReference type="NCBI Taxonomy" id="1037660"/>
    <lineage>
        <taxon>Eukaryota</taxon>
        <taxon>Fungi</taxon>
        <taxon>Dikarya</taxon>
        <taxon>Basidiomycota</taxon>
        <taxon>Ustilaginomycotina</taxon>
        <taxon>Exobasidiomycetes</taxon>
        <taxon>Georgefischeriales</taxon>
        <taxon>Tilletiariaceae</taxon>
        <taxon>Tilletiaria</taxon>
    </lineage>
</organism>
<dbReference type="PANTHER" id="PTHR13261">
    <property type="entry name" value="BRCA2 AND CDKN1A INTERACTING PROTEIN"/>
    <property type="match status" value="1"/>
</dbReference>
<feature type="compositionally biased region" description="Low complexity" evidence="2">
    <location>
        <begin position="217"/>
        <end position="230"/>
    </location>
</feature>
<dbReference type="FunCoup" id="A0A066WHS6">
    <property type="interactions" value="640"/>
</dbReference>
<accession>A0A066WHS6</accession>
<dbReference type="GO" id="GO:0005634">
    <property type="term" value="C:nucleus"/>
    <property type="evidence" value="ECO:0007669"/>
    <property type="project" value="TreeGrafter"/>
</dbReference>
<comment type="caution">
    <text evidence="3">The sequence shown here is derived from an EMBL/GenBank/DDBJ whole genome shotgun (WGS) entry which is preliminary data.</text>
</comment>
<dbReference type="InParanoid" id="A0A066WHS6"/>